<evidence type="ECO:0000256" key="8">
    <source>
        <dbReference type="ARBA" id="ARBA00023027"/>
    </source>
</evidence>
<evidence type="ECO:0000256" key="9">
    <source>
        <dbReference type="ARBA" id="ARBA00034078"/>
    </source>
</evidence>
<evidence type="ECO:0000313" key="12">
    <source>
        <dbReference type="EMBL" id="AWQ64135.1"/>
    </source>
</evidence>
<keyword evidence="7" id="KW-0411">Iron-sulfur</keyword>
<dbReference type="InterPro" id="IPR006963">
    <property type="entry name" value="Mopterin_OxRdtase_4Fe-4S_dom"/>
</dbReference>
<dbReference type="InterPro" id="IPR006656">
    <property type="entry name" value="Mopterin_OxRdtase"/>
</dbReference>
<sequence>MCLIEVKNSPKPVVACTINAKSFFENSGTIYTNSLLVKKARENILEFLLLNHPLDCPVCDQGGDCDLQDQALFFGFLKKRFYNFKRVVTDKNLGPVVKTVMTRCIHCTRCVRFATEIAGVEDLGMFGRGLHSEIGTYVEKVFQSELSGNIIDLCPVGALTVKSYPFVGRNWELKIAYSSDYSDGFGLPIQLFLKNNKIVKILPGLLKHRVITNWISDKARFAFDSMFSPLKQLTPVSLQSFKQQIETTWDQLFERVTKIFYFQDHLTKHARSMYNLVVTFTNCLNLETLGLLTMLTNQFPFITLRTLETSFDNIDINSTHLLTNQIIDKHFNNVTLCFLIGLNTRFEGSSLNLKLRQRYLQGNFFIYSINSLIDYTFPIKYWGLNFDTLKKISEGIHPFCKHFVNRISSVIYNSDLFKRKDAHSLNLILNTFKTKVHNVRRSNLSLNTLNTSINTAGINYINKFKTLEVSDLKYFTGLYLMSPQFKSLTQLLNLKLLNYFELPHRFSKILLKARYGFSEENVSRQLNILKSLSTYVNLPTKTVFETRNTIFNTEGFFKINKSVLLTKTNAESDWSIVRNILQVLTNISHITESTIFNLNLPETFQSFIDYCHFMFYAIIKFYNYSLNLHKPFDYFLTLTKFKIKKTKFYKTNIKLWLDDFYLHGNDFFSQYSITMIKCSKMLRSDLTNFVLFN</sequence>
<dbReference type="GO" id="GO:0046872">
    <property type="term" value="F:metal ion binding"/>
    <property type="evidence" value="ECO:0007669"/>
    <property type="project" value="UniProtKB-KW"/>
</dbReference>
<feature type="domain" description="4Fe-4S Mo/W bis-MGD-type" evidence="10">
    <location>
        <begin position="173"/>
        <end position="230"/>
    </location>
</feature>
<dbReference type="GO" id="GO:0016020">
    <property type="term" value="C:membrane"/>
    <property type="evidence" value="ECO:0007669"/>
    <property type="project" value="InterPro"/>
</dbReference>
<evidence type="ECO:0000256" key="6">
    <source>
        <dbReference type="ARBA" id="ARBA00023004"/>
    </source>
</evidence>
<evidence type="ECO:0000256" key="3">
    <source>
        <dbReference type="ARBA" id="ARBA00022485"/>
    </source>
</evidence>
<dbReference type="InterPro" id="IPR000283">
    <property type="entry name" value="NADH_UbQ_OxRdtase_75kDa_su_CS"/>
</dbReference>
<dbReference type="SMART" id="SM00929">
    <property type="entry name" value="NADH-G_4Fe-4S_3"/>
    <property type="match status" value="1"/>
</dbReference>
<dbReference type="GeneID" id="36957446"/>
<dbReference type="GO" id="GO:0016491">
    <property type="term" value="F:oxidoreductase activity"/>
    <property type="evidence" value="ECO:0007669"/>
    <property type="project" value="InterPro"/>
</dbReference>
<dbReference type="InterPro" id="IPR019574">
    <property type="entry name" value="NADH_UbQ_OxRdtase_Gsu_4Fe4S-bd"/>
</dbReference>
<evidence type="ECO:0000256" key="7">
    <source>
        <dbReference type="ARBA" id="ARBA00023014"/>
    </source>
</evidence>
<keyword evidence="8" id="KW-0520">NAD</keyword>
<comment type="cofactor">
    <cofactor evidence="1">
        <name>[4Fe-4S] cluster</name>
        <dbReference type="ChEBI" id="CHEBI:49883"/>
    </cofactor>
</comment>
<evidence type="ECO:0000259" key="10">
    <source>
        <dbReference type="PROSITE" id="PS51669"/>
    </source>
</evidence>
<proteinExistence type="inferred from homology"/>
<dbReference type="RefSeq" id="YP_009495488.1">
    <property type="nucleotide sequence ID" value="NC_037988.1"/>
</dbReference>
<dbReference type="PANTHER" id="PTHR43105">
    <property type="entry name" value="RESPIRATORY NITRATE REDUCTASE"/>
    <property type="match status" value="1"/>
</dbReference>
<dbReference type="PROSITE" id="PS00643">
    <property type="entry name" value="COMPLEX1_75K_3"/>
    <property type="match status" value="1"/>
</dbReference>
<protein>
    <submittedName>
        <fullName evidence="12">NADH dehydrogenase subunit 11</fullName>
    </submittedName>
</protein>
<evidence type="ECO:0000256" key="5">
    <source>
        <dbReference type="ARBA" id="ARBA00022967"/>
    </source>
</evidence>
<dbReference type="Pfam" id="PF00384">
    <property type="entry name" value="Molybdopterin"/>
    <property type="match status" value="1"/>
</dbReference>
<dbReference type="PROSITE" id="PS00642">
    <property type="entry name" value="COMPLEX1_75K_2"/>
    <property type="match status" value="1"/>
</dbReference>
<keyword evidence="6" id="KW-0408">Iron</keyword>
<dbReference type="AlphaFoldDB" id="A0A2U9GIY5"/>
<keyword evidence="5" id="KW-1278">Translocase</keyword>
<accession>A0A2U9GIY5</accession>
<dbReference type="GO" id="GO:0042773">
    <property type="term" value="P:ATP synthesis coupled electron transport"/>
    <property type="evidence" value="ECO:0007669"/>
    <property type="project" value="InterPro"/>
</dbReference>
<geneLocation type="mitochondrion" evidence="12"/>
<dbReference type="PANTHER" id="PTHR43105:SF13">
    <property type="entry name" value="NADH-UBIQUINONE OXIDOREDUCTASE 75 KDA SUBUNIT, MITOCHONDRIAL"/>
    <property type="match status" value="1"/>
</dbReference>
<keyword evidence="12" id="KW-0496">Mitochondrion</keyword>
<organism evidence="12">
    <name type="scientific">Toxarium undulatum</name>
    <dbReference type="NCBI Taxonomy" id="210620"/>
    <lineage>
        <taxon>Eukaryota</taxon>
        <taxon>Sar</taxon>
        <taxon>Stramenopiles</taxon>
        <taxon>Ochrophyta</taxon>
        <taxon>Bacillariophyta</taxon>
        <taxon>Mediophyceae</taxon>
        <taxon>Toxariales</taxon>
        <taxon>Toxariaceae</taxon>
        <taxon>Toxarium</taxon>
    </lineage>
</organism>
<dbReference type="Pfam" id="PF22117">
    <property type="entry name" value="Fer4_Nqo3"/>
    <property type="match status" value="1"/>
</dbReference>
<dbReference type="InterPro" id="IPR050123">
    <property type="entry name" value="Prok_molybdopt-oxidoreductase"/>
</dbReference>
<name>A0A2U9GIY5_9STRA</name>
<dbReference type="PROSITE" id="PS51839">
    <property type="entry name" value="4FE4S_HC3"/>
    <property type="match status" value="1"/>
</dbReference>
<evidence type="ECO:0000256" key="4">
    <source>
        <dbReference type="ARBA" id="ARBA00022723"/>
    </source>
</evidence>
<keyword evidence="3" id="KW-0004">4Fe-4S</keyword>
<dbReference type="GO" id="GO:0008137">
    <property type="term" value="F:NADH dehydrogenase (ubiquinone) activity"/>
    <property type="evidence" value="ECO:0007669"/>
    <property type="project" value="InterPro"/>
</dbReference>
<dbReference type="SUPFAM" id="SSF54862">
    <property type="entry name" value="4Fe-4S ferredoxins"/>
    <property type="match status" value="1"/>
</dbReference>
<evidence type="ECO:0000256" key="2">
    <source>
        <dbReference type="ARBA" id="ARBA00005404"/>
    </source>
</evidence>
<comment type="cofactor">
    <cofactor evidence="9">
        <name>[2Fe-2S] cluster</name>
        <dbReference type="ChEBI" id="CHEBI:190135"/>
    </cofactor>
</comment>
<comment type="similarity">
    <text evidence="2">Belongs to the complex I 75 kDa subunit family.</text>
</comment>
<dbReference type="EMBL" id="MG271847">
    <property type="protein sequence ID" value="AWQ64135.1"/>
    <property type="molecule type" value="Genomic_DNA"/>
</dbReference>
<dbReference type="SUPFAM" id="SSF53706">
    <property type="entry name" value="Formate dehydrogenase/DMSO reductase, domains 1-3"/>
    <property type="match status" value="1"/>
</dbReference>
<dbReference type="PROSITE" id="PS51669">
    <property type="entry name" value="4FE4S_MOW_BIS_MGD"/>
    <property type="match status" value="1"/>
</dbReference>
<feature type="domain" description="4Fe-4S His(Cys)3-ligated-type" evidence="11">
    <location>
        <begin position="36"/>
        <end position="75"/>
    </location>
</feature>
<dbReference type="InterPro" id="IPR054351">
    <property type="entry name" value="NADH_UbQ_OxRdtase_ferredoxin"/>
</dbReference>
<dbReference type="FunFam" id="3.30.70.20:FF:000002">
    <property type="entry name" value="NADH-ubiquinone oxidoreductase 75 kDa subunit"/>
    <property type="match status" value="1"/>
</dbReference>
<reference evidence="12" key="1">
    <citation type="journal article" date="2018" name="Genome Biol. Evol.">
        <title>Recurrent loss, horizontal transfer, and the obscure origins of mitochondrial introns in diatoms (Bacillariophyta).</title>
        <authorList>
            <person name="Guillory W.X."/>
            <person name="Onyshchenko A."/>
            <person name="Ruck E.C."/>
            <person name="Parks M."/>
            <person name="Nakov T."/>
            <person name="Wickett N.J."/>
            <person name="Alverson A.J."/>
        </authorList>
    </citation>
    <scope>NUCLEOTIDE SEQUENCE</scope>
    <source>
        <strain evidence="12">ECT3802</strain>
    </source>
</reference>
<evidence type="ECO:0000259" key="11">
    <source>
        <dbReference type="PROSITE" id="PS51839"/>
    </source>
</evidence>
<dbReference type="Pfam" id="PF10588">
    <property type="entry name" value="NADH-G_4Fe-4S_3"/>
    <property type="match status" value="1"/>
</dbReference>
<keyword evidence="4" id="KW-0479">Metal-binding</keyword>
<dbReference type="Gene3D" id="3.10.20.740">
    <property type="match status" value="1"/>
</dbReference>
<gene>
    <name evidence="12" type="primary">nad11</name>
</gene>
<dbReference type="GO" id="GO:0051539">
    <property type="term" value="F:4 iron, 4 sulfur cluster binding"/>
    <property type="evidence" value="ECO:0007669"/>
    <property type="project" value="UniProtKB-KW"/>
</dbReference>
<dbReference type="Gene3D" id="3.30.70.20">
    <property type="match status" value="1"/>
</dbReference>
<evidence type="ECO:0000256" key="1">
    <source>
        <dbReference type="ARBA" id="ARBA00001966"/>
    </source>
</evidence>